<dbReference type="Proteomes" id="UP000765509">
    <property type="component" value="Unassembled WGS sequence"/>
</dbReference>
<protein>
    <submittedName>
        <fullName evidence="1">Uncharacterized protein</fullName>
    </submittedName>
</protein>
<evidence type="ECO:0000313" key="2">
    <source>
        <dbReference type="Proteomes" id="UP000765509"/>
    </source>
</evidence>
<sequence>MWDKYHNTPELKERHLILVSTLKFKNIKGLKKLKDYTEGPFILKALHGTNSVKVELPGELENKHPTFPVSLVKHYTSGDKELFPLRTETLLEVPQFYQDEKKKVLKLLKGRILREKMKENTYSGTETHNMKMNGFHKVKYLSPKGFSEDSDMRG</sequence>
<comment type="caution">
    <text evidence="1">The sequence shown here is derived from an EMBL/GenBank/DDBJ whole genome shotgun (WGS) entry which is preliminary data.</text>
</comment>
<evidence type="ECO:0000313" key="1">
    <source>
        <dbReference type="EMBL" id="MBW0507702.1"/>
    </source>
</evidence>
<proteinExistence type="predicted"/>
<dbReference type="EMBL" id="AVOT02019867">
    <property type="protein sequence ID" value="MBW0507702.1"/>
    <property type="molecule type" value="Genomic_DNA"/>
</dbReference>
<dbReference type="AlphaFoldDB" id="A0A9Q3HKL7"/>
<keyword evidence="2" id="KW-1185">Reference proteome</keyword>
<reference evidence="1" key="1">
    <citation type="submission" date="2021-03" db="EMBL/GenBank/DDBJ databases">
        <title>Draft genome sequence of rust myrtle Austropuccinia psidii MF-1, a brazilian biotype.</title>
        <authorList>
            <person name="Quecine M.C."/>
            <person name="Pachon D.M.R."/>
            <person name="Bonatelli M.L."/>
            <person name="Correr F.H."/>
            <person name="Franceschini L.M."/>
            <person name="Leite T.F."/>
            <person name="Margarido G.R.A."/>
            <person name="Almeida C.A."/>
            <person name="Ferrarezi J.A."/>
            <person name="Labate C.A."/>
        </authorList>
    </citation>
    <scope>NUCLEOTIDE SEQUENCE</scope>
    <source>
        <strain evidence="1">MF-1</strain>
    </source>
</reference>
<organism evidence="1 2">
    <name type="scientific">Austropuccinia psidii MF-1</name>
    <dbReference type="NCBI Taxonomy" id="1389203"/>
    <lineage>
        <taxon>Eukaryota</taxon>
        <taxon>Fungi</taxon>
        <taxon>Dikarya</taxon>
        <taxon>Basidiomycota</taxon>
        <taxon>Pucciniomycotina</taxon>
        <taxon>Pucciniomycetes</taxon>
        <taxon>Pucciniales</taxon>
        <taxon>Sphaerophragmiaceae</taxon>
        <taxon>Austropuccinia</taxon>
    </lineage>
</organism>
<accession>A0A9Q3HKL7</accession>
<gene>
    <name evidence="1" type="ORF">O181_047417</name>
</gene>
<name>A0A9Q3HKL7_9BASI</name>